<evidence type="ECO:0000259" key="1">
    <source>
        <dbReference type="Pfam" id="PF16087"/>
    </source>
</evidence>
<keyword evidence="3" id="KW-1185">Reference proteome</keyword>
<gene>
    <name evidence="2" type="ORF">OCTVUL_1B028259</name>
</gene>
<protein>
    <recommendedName>
        <fullName evidence="1">DUF4817 domain-containing protein</fullName>
    </recommendedName>
</protein>
<dbReference type="Pfam" id="PF16087">
    <property type="entry name" value="DUF4817"/>
    <property type="match status" value="1"/>
</dbReference>
<dbReference type="Proteomes" id="UP001162480">
    <property type="component" value="Chromosome 17"/>
</dbReference>
<organism evidence="2 3">
    <name type="scientific">Octopus vulgaris</name>
    <name type="common">Common octopus</name>
    <dbReference type="NCBI Taxonomy" id="6645"/>
    <lineage>
        <taxon>Eukaryota</taxon>
        <taxon>Metazoa</taxon>
        <taxon>Spiralia</taxon>
        <taxon>Lophotrochozoa</taxon>
        <taxon>Mollusca</taxon>
        <taxon>Cephalopoda</taxon>
        <taxon>Coleoidea</taxon>
        <taxon>Octopodiformes</taxon>
        <taxon>Octopoda</taxon>
        <taxon>Incirrata</taxon>
        <taxon>Octopodidae</taxon>
        <taxon>Octopus</taxon>
    </lineage>
</organism>
<sequence>MIEVRLSFKERKTILKWCFEFENAIKVQRQWRHEFETEPRTHLAISQIREKFETHDTVYDVPKGKYRRLYTVTSDIFFGIMLEHFTHLPQKDTAQCAHVTQINSCTGILKRPEWKVYI</sequence>
<evidence type="ECO:0000313" key="2">
    <source>
        <dbReference type="EMBL" id="CAI9735645.1"/>
    </source>
</evidence>
<feature type="domain" description="DUF4817" evidence="1">
    <location>
        <begin position="7"/>
        <end position="55"/>
    </location>
</feature>
<dbReference type="EMBL" id="OX597830">
    <property type="protein sequence ID" value="CAI9735645.1"/>
    <property type="molecule type" value="Genomic_DNA"/>
</dbReference>
<name>A0AA36BJR2_OCTVU</name>
<proteinExistence type="predicted"/>
<reference evidence="2" key="1">
    <citation type="submission" date="2023-08" db="EMBL/GenBank/DDBJ databases">
        <authorList>
            <person name="Alioto T."/>
            <person name="Alioto T."/>
            <person name="Gomez Garrido J."/>
        </authorList>
    </citation>
    <scope>NUCLEOTIDE SEQUENCE</scope>
</reference>
<accession>A0AA36BJR2</accession>
<dbReference type="InterPro" id="IPR032135">
    <property type="entry name" value="DUF4817"/>
</dbReference>
<dbReference type="AlphaFoldDB" id="A0AA36BJR2"/>
<evidence type="ECO:0000313" key="3">
    <source>
        <dbReference type="Proteomes" id="UP001162480"/>
    </source>
</evidence>